<dbReference type="PANTHER" id="PTHR30055">
    <property type="entry name" value="HTH-TYPE TRANSCRIPTIONAL REGULATOR RUTR"/>
    <property type="match status" value="1"/>
</dbReference>
<evidence type="ECO:0000256" key="3">
    <source>
        <dbReference type="ARBA" id="ARBA00023163"/>
    </source>
</evidence>
<protein>
    <submittedName>
        <fullName evidence="6">TetR family transcriptional regulator</fullName>
    </submittedName>
</protein>
<dbReference type="GO" id="GO:0000976">
    <property type="term" value="F:transcription cis-regulatory region binding"/>
    <property type="evidence" value="ECO:0007669"/>
    <property type="project" value="TreeGrafter"/>
</dbReference>
<dbReference type="InterPro" id="IPR001647">
    <property type="entry name" value="HTH_TetR"/>
</dbReference>
<evidence type="ECO:0000313" key="6">
    <source>
        <dbReference type="EMBL" id="PHV64797.1"/>
    </source>
</evidence>
<keyword evidence="1" id="KW-0805">Transcription regulation</keyword>
<dbReference type="AlphaFoldDB" id="A0A2G3PG62"/>
<dbReference type="InterPro" id="IPR041674">
    <property type="entry name" value="TetR_C_22"/>
</dbReference>
<dbReference type="InterPro" id="IPR050109">
    <property type="entry name" value="HTH-type_TetR-like_transc_reg"/>
</dbReference>
<evidence type="ECO:0000256" key="2">
    <source>
        <dbReference type="ARBA" id="ARBA00023125"/>
    </source>
</evidence>
<evidence type="ECO:0000259" key="5">
    <source>
        <dbReference type="PROSITE" id="PS50977"/>
    </source>
</evidence>
<organism evidence="6 7">
    <name type="scientific">Williamsia marianensis</name>
    <dbReference type="NCBI Taxonomy" id="85044"/>
    <lineage>
        <taxon>Bacteria</taxon>
        <taxon>Bacillati</taxon>
        <taxon>Actinomycetota</taxon>
        <taxon>Actinomycetes</taxon>
        <taxon>Mycobacteriales</taxon>
        <taxon>Nocardiaceae</taxon>
        <taxon>Williamsia</taxon>
    </lineage>
</organism>
<feature type="DNA-binding region" description="H-T-H motif" evidence="4">
    <location>
        <begin position="64"/>
        <end position="83"/>
    </location>
</feature>
<gene>
    <name evidence="6" type="ORF">CSW57_22290</name>
</gene>
<dbReference type="PANTHER" id="PTHR30055:SF234">
    <property type="entry name" value="HTH-TYPE TRANSCRIPTIONAL REGULATOR BETI"/>
    <property type="match status" value="1"/>
</dbReference>
<feature type="domain" description="HTH tetR-type" evidence="5">
    <location>
        <begin position="41"/>
        <end position="101"/>
    </location>
</feature>
<keyword evidence="2 4" id="KW-0238">DNA-binding</keyword>
<sequence length="232" mass="25975">MAQRQSGTGTGDSGALKTGVSRLLSSEPLVPRKRPTQQRSQLRFDAMLAAARDLLIEVGFESLTCEHIAQRADVPIGTLYQYFANKYVVVCELDREDAAGVQSELARFAAEVPSLDWPRLLEKFIDHLAQLWHDDPSRRAVWLAVQSTPATRATATVHERALAELVARIIAPLTPDRRRRALMSELLVHTAYSLLSFSVQEGQNHSATVTELKRMLGRYMLLEDPENNRNAQ</sequence>
<dbReference type="Pfam" id="PF17928">
    <property type="entry name" value="TetR_C_22"/>
    <property type="match status" value="1"/>
</dbReference>
<comment type="caution">
    <text evidence="6">The sequence shown here is derived from an EMBL/GenBank/DDBJ whole genome shotgun (WGS) entry which is preliminary data.</text>
</comment>
<dbReference type="Proteomes" id="UP000225108">
    <property type="component" value="Unassembled WGS sequence"/>
</dbReference>
<accession>A0A2G3PG62</accession>
<dbReference type="InterPro" id="IPR009057">
    <property type="entry name" value="Homeodomain-like_sf"/>
</dbReference>
<evidence type="ECO:0000256" key="4">
    <source>
        <dbReference type="PROSITE-ProRule" id="PRU00335"/>
    </source>
</evidence>
<evidence type="ECO:0000256" key="1">
    <source>
        <dbReference type="ARBA" id="ARBA00023015"/>
    </source>
</evidence>
<evidence type="ECO:0000313" key="7">
    <source>
        <dbReference type="Proteomes" id="UP000225108"/>
    </source>
</evidence>
<dbReference type="RefSeq" id="WP_099384838.1">
    <property type="nucleotide sequence ID" value="NZ_PEBD01000012.1"/>
</dbReference>
<name>A0A2G3PG62_WILMA</name>
<reference evidence="6 7" key="1">
    <citation type="submission" date="2017-10" db="EMBL/GenBank/DDBJ databases">
        <title>The draft genome sequence of Williamsia sp. BULT 1.1 isolated from the semi-arid grassland soils from South Africa.</title>
        <authorList>
            <person name="Kabwe M.H."/>
            <person name="Govender N."/>
            <person name="Mutseka Lunga P."/>
            <person name="Vikram S."/>
            <person name="Makhalanyane T.P."/>
        </authorList>
    </citation>
    <scope>NUCLEOTIDE SEQUENCE [LARGE SCALE GENOMIC DNA]</scope>
    <source>
        <strain evidence="6 7">BULT 1.1</strain>
    </source>
</reference>
<dbReference type="Pfam" id="PF00440">
    <property type="entry name" value="TetR_N"/>
    <property type="match status" value="1"/>
</dbReference>
<dbReference type="GO" id="GO:0003700">
    <property type="term" value="F:DNA-binding transcription factor activity"/>
    <property type="evidence" value="ECO:0007669"/>
    <property type="project" value="TreeGrafter"/>
</dbReference>
<proteinExistence type="predicted"/>
<dbReference type="PRINTS" id="PR00455">
    <property type="entry name" value="HTHTETR"/>
</dbReference>
<dbReference type="SUPFAM" id="SSF46689">
    <property type="entry name" value="Homeodomain-like"/>
    <property type="match status" value="1"/>
</dbReference>
<dbReference type="EMBL" id="PEBD01000012">
    <property type="protein sequence ID" value="PHV64797.1"/>
    <property type="molecule type" value="Genomic_DNA"/>
</dbReference>
<dbReference type="Gene3D" id="1.10.357.10">
    <property type="entry name" value="Tetracycline Repressor, domain 2"/>
    <property type="match status" value="1"/>
</dbReference>
<keyword evidence="3" id="KW-0804">Transcription</keyword>
<dbReference type="PROSITE" id="PS50977">
    <property type="entry name" value="HTH_TETR_2"/>
    <property type="match status" value="1"/>
</dbReference>